<protein>
    <recommendedName>
        <fullName evidence="9">Protein transport protein SEC23</fullName>
    </recommendedName>
</protein>
<feature type="region of interest" description="Disordered" evidence="10">
    <location>
        <begin position="94"/>
        <end position="133"/>
    </location>
</feature>
<keyword evidence="13" id="KW-1185">Reference proteome</keyword>
<dbReference type="InterPro" id="IPR037364">
    <property type="entry name" value="Sec23"/>
</dbReference>
<dbReference type="GO" id="GO:0090110">
    <property type="term" value="P:COPII-coated vesicle cargo loading"/>
    <property type="evidence" value="ECO:0007669"/>
    <property type="project" value="TreeGrafter"/>
</dbReference>
<dbReference type="GO" id="GO:0005789">
    <property type="term" value="C:endoplasmic reticulum membrane"/>
    <property type="evidence" value="ECO:0007669"/>
    <property type="project" value="UniProtKB-SubCell"/>
</dbReference>
<evidence type="ECO:0000256" key="1">
    <source>
        <dbReference type="ARBA" id="ARBA00022448"/>
    </source>
</evidence>
<keyword evidence="8 9" id="KW-0968">Cytoplasmic vesicle</keyword>
<dbReference type="EMBL" id="PJQY01001705">
    <property type="protein sequence ID" value="PQQ00364.1"/>
    <property type="molecule type" value="Genomic_DNA"/>
</dbReference>
<keyword evidence="4 9" id="KW-0862">Zinc</keyword>
<dbReference type="PANTHER" id="PTHR11141">
    <property type="entry name" value="PROTEIN TRANSPORT PROTEIN SEC23"/>
    <property type="match status" value="1"/>
</dbReference>
<evidence type="ECO:0000256" key="10">
    <source>
        <dbReference type="SAM" id="MobiDB-lite"/>
    </source>
</evidence>
<comment type="function">
    <text evidence="9">Component of the coat protein complex II (COPII) which promotes the formation of transport vesicles from the endoplasmic reticulum (ER). The coat has two main functions, the physical deformation of the endoplasmic reticulum membrane into vesicles and the selection of cargo molecules.</text>
</comment>
<evidence type="ECO:0000256" key="9">
    <source>
        <dbReference type="RuleBase" id="RU365030"/>
    </source>
</evidence>
<dbReference type="InterPro" id="IPR006895">
    <property type="entry name" value="Znf_Sec23_Sec24"/>
</dbReference>
<sequence length="133" mass="14962">MSEFLDLESQDGVRMPWNVIPGTKQESTNSVVPVSAIYTPIKPFPSMPVLPYAPLRCRTCRSVLNPFSTVDYAAKIWICPFCFTRNHFPPHYASISDENLPRSSSPSTPPSNTTRRSRNPPRLRSSFSSSTRV</sequence>
<dbReference type="GO" id="GO:0006886">
    <property type="term" value="P:intracellular protein transport"/>
    <property type="evidence" value="ECO:0007669"/>
    <property type="project" value="InterPro"/>
</dbReference>
<evidence type="ECO:0000256" key="6">
    <source>
        <dbReference type="ARBA" id="ARBA00022927"/>
    </source>
</evidence>
<evidence type="ECO:0000256" key="5">
    <source>
        <dbReference type="ARBA" id="ARBA00022892"/>
    </source>
</evidence>
<dbReference type="InterPro" id="IPR036174">
    <property type="entry name" value="Znf_Sec23_Sec24_sf"/>
</dbReference>
<evidence type="ECO:0000256" key="7">
    <source>
        <dbReference type="ARBA" id="ARBA00023136"/>
    </source>
</evidence>
<dbReference type="SUPFAM" id="SSF81995">
    <property type="entry name" value="beta-sandwich domain of Sec23/24"/>
    <property type="match status" value="1"/>
</dbReference>
<reference evidence="12 13" key="1">
    <citation type="submission" date="2018-02" db="EMBL/GenBank/DDBJ databases">
        <title>Draft genome of wild Prunus yedoensis var. nudiflora.</title>
        <authorList>
            <person name="Baek S."/>
            <person name="Kim J.-H."/>
            <person name="Choi K."/>
            <person name="Kim G.-B."/>
            <person name="Cho A."/>
            <person name="Jang H."/>
            <person name="Shin C.-H."/>
            <person name="Yu H.-J."/>
            <person name="Mun J.-H."/>
        </authorList>
    </citation>
    <scope>NUCLEOTIDE SEQUENCE [LARGE SCALE GENOMIC DNA]</scope>
    <source>
        <strain evidence="13">cv. Jeju island</strain>
        <tissue evidence="12">Leaf</tissue>
    </source>
</reference>
<dbReference type="OrthoDB" id="1680916at2759"/>
<feature type="domain" description="Zinc finger Sec23/Sec24-type" evidence="11">
    <location>
        <begin position="54"/>
        <end position="92"/>
    </location>
</feature>
<dbReference type="PANTHER" id="PTHR11141:SF2">
    <property type="entry name" value="PROTEIN TRANSPORT PROTEIN SEC23 C"/>
    <property type="match status" value="1"/>
</dbReference>
<dbReference type="AlphaFoldDB" id="A0A314Y8K1"/>
<keyword evidence="2 9" id="KW-0479">Metal-binding</keyword>
<evidence type="ECO:0000256" key="4">
    <source>
        <dbReference type="ARBA" id="ARBA00022833"/>
    </source>
</evidence>
<comment type="caution">
    <text evidence="12">The sequence shown here is derived from an EMBL/GenBank/DDBJ whole genome shotgun (WGS) entry which is preliminary data.</text>
</comment>
<dbReference type="FunFam" id="2.30.30.380:FF:000001">
    <property type="entry name" value="Protein transport protein SEC23"/>
    <property type="match status" value="1"/>
</dbReference>
<evidence type="ECO:0000256" key="2">
    <source>
        <dbReference type="ARBA" id="ARBA00022723"/>
    </source>
</evidence>
<dbReference type="GO" id="GO:0030127">
    <property type="term" value="C:COPII vesicle coat"/>
    <property type="evidence" value="ECO:0007669"/>
    <property type="project" value="InterPro"/>
</dbReference>
<dbReference type="Gene3D" id="2.30.30.380">
    <property type="entry name" value="Zn-finger domain of Sec23/24"/>
    <property type="match status" value="1"/>
</dbReference>
<keyword evidence="9" id="KW-0963">Cytoplasm</keyword>
<keyword evidence="1 9" id="KW-0813">Transport</keyword>
<proteinExistence type="inferred from homology"/>
<dbReference type="GO" id="GO:0005096">
    <property type="term" value="F:GTPase activator activity"/>
    <property type="evidence" value="ECO:0007669"/>
    <property type="project" value="TreeGrafter"/>
</dbReference>
<keyword evidence="5 9" id="KW-0931">ER-Golgi transport</keyword>
<evidence type="ECO:0000259" key="11">
    <source>
        <dbReference type="Pfam" id="PF04810"/>
    </source>
</evidence>
<keyword evidence="7 9" id="KW-0472">Membrane</keyword>
<keyword evidence="6 9" id="KW-0653">Protein transport</keyword>
<gene>
    <name evidence="12" type="ORF">Pyn_18419</name>
</gene>
<organism evidence="12 13">
    <name type="scientific">Prunus yedoensis var. nudiflora</name>
    <dbReference type="NCBI Taxonomy" id="2094558"/>
    <lineage>
        <taxon>Eukaryota</taxon>
        <taxon>Viridiplantae</taxon>
        <taxon>Streptophyta</taxon>
        <taxon>Embryophyta</taxon>
        <taxon>Tracheophyta</taxon>
        <taxon>Spermatophyta</taxon>
        <taxon>Magnoliopsida</taxon>
        <taxon>eudicotyledons</taxon>
        <taxon>Gunneridae</taxon>
        <taxon>Pentapetalae</taxon>
        <taxon>rosids</taxon>
        <taxon>fabids</taxon>
        <taxon>Rosales</taxon>
        <taxon>Rosaceae</taxon>
        <taxon>Amygdaloideae</taxon>
        <taxon>Amygdaleae</taxon>
        <taxon>Prunus</taxon>
    </lineage>
</organism>
<evidence type="ECO:0000313" key="12">
    <source>
        <dbReference type="EMBL" id="PQQ00364.1"/>
    </source>
</evidence>
<feature type="compositionally biased region" description="Low complexity" evidence="10">
    <location>
        <begin position="101"/>
        <end position="114"/>
    </location>
</feature>
<name>A0A314Y8K1_PRUYE</name>
<evidence type="ECO:0000256" key="3">
    <source>
        <dbReference type="ARBA" id="ARBA00022824"/>
    </source>
</evidence>
<feature type="compositionally biased region" description="Low complexity" evidence="10">
    <location>
        <begin position="122"/>
        <end position="133"/>
    </location>
</feature>
<evidence type="ECO:0000256" key="8">
    <source>
        <dbReference type="ARBA" id="ARBA00023329"/>
    </source>
</evidence>
<dbReference type="Pfam" id="PF04810">
    <property type="entry name" value="zf-Sec23_Sec24"/>
    <property type="match status" value="1"/>
</dbReference>
<dbReference type="STRING" id="2094558.A0A314Y8K1"/>
<keyword evidence="3 9" id="KW-0256">Endoplasmic reticulum</keyword>
<comment type="similarity">
    <text evidence="9">Belongs to the SEC23/SEC24 family. SEC23 subfamily.</text>
</comment>
<accession>A0A314Y8K1</accession>
<dbReference type="GO" id="GO:0008270">
    <property type="term" value="F:zinc ion binding"/>
    <property type="evidence" value="ECO:0007669"/>
    <property type="project" value="InterPro"/>
</dbReference>
<evidence type="ECO:0000313" key="13">
    <source>
        <dbReference type="Proteomes" id="UP000250321"/>
    </source>
</evidence>
<comment type="subcellular location">
    <subcellularLocation>
        <location evidence="9">Cytoplasmic vesicle</location>
        <location evidence="9">COPII-coated vesicle membrane</location>
        <topology evidence="9">Peripheral membrane protein</topology>
        <orientation evidence="9">Cytoplasmic side</orientation>
    </subcellularLocation>
    <subcellularLocation>
        <location evidence="9">Endoplasmic reticulum membrane</location>
        <topology evidence="9">Peripheral membrane protein</topology>
        <orientation evidence="9">Cytoplasmic side</orientation>
    </subcellularLocation>
</comment>
<dbReference type="Proteomes" id="UP000250321">
    <property type="component" value="Unassembled WGS sequence"/>
</dbReference>
<dbReference type="GO" id="GO:0070971">
    <property type="term" value="C:endoplasmic reticulum exit site"/>
    <property type="evidence" value="ECO:0007669"/>
    <property type="project" value="TreeGrafter"/>
</dbReference>
<dbReference type="SUPFAM" id="SSF82919">
    <property type="entry name" value="Zn-finger domain of Sec23/24"/>
    <property type="match status" value="1"/>
</dbReference>